<evidence type="ECO:0000256" key="1">
    <source>
        <dbReference type="ARBA" id="ARBA00007374"/>
    </source>
</evidence>
<reference evidence="9 10" key="1">
    <citation type="submission" date="2024-05" db="EMBL/GenBank/DDBJ databases">
        <title>Genetic variation in Jamaican populations of the coffee berry borer (Hypothenemus hampei).</title>
        <authorList>
            <person name="Errbii M."/>
            <person name="Myrie A."/>
        </authorList>
    </citation>
    <scope>NUCLEOTIDE SEQUENCE [LARGE SCALE GENOMIC DNA]</scope>
    <source>
        <strain evidence="9">JA-Hopewell-2020-01-JO</strain>
        <tissue evidence="9">Whole body</tissue>
    </source>
</reference>
<keyword evidence="4 8" id="KW-0418">Kinase</keyword>
<dbReference type="Proteomes" id="UP001566132">
    <property type="component" value="Unassembled WGS sequence"/>
</dbReference>
<sequence>MGKFEIQSMPVQNTEKNLIYHHHSTCKKTYIDEDQSVPLTNGTLKQVQKVDFTKTNGSCECLEEEEEETVENIPQGMEILTNQVAGHTISDTGGIAMLKKNGLVYKPLLKKDCAEREVKIYEHLETTVDRSLIEMRQLVPKFYGVETLEIKEKAIDFLVLEDLTRDFKEPCIMDIKIGRRTWDQNASYEKIIAEEKKYHECKRDLGFCIPGFQVYKITNNQLVKYDKEYGKKLDKDGARDAIKIFLNADSHHFCRKLLVQLLAALWQIQHFARNQRRLRLYATSILLVYDARRLREHVEPKKLAKQSSRPPLTRHRSLYRPLSLAQLNHGCERIPTGFSGQLTPDGPILKSPSNKLVNLDWPKVVNNNNTWQKSIYALKRTHSFQNNYDKDVQNKKQTYTFMLNDLCCESKTEVWATAKLIDFAHVYLSDSFDVDRNYLDGVDNLIRIFEDFLSETEE</sequence>
<evidence type="ECO:0000256" key="8">
    <source>
        <dbReference type="RuleBase" id="RU363090"/>
    </source>
</evidence>
<evidence type="ECO:0000256" key="5">
    <source>
        <dbReference type="ARBA" id="ARBA00022840"/>
    </source>
</evidence>
<dbReference type="InterPro" id="IPR038286">
    <property type="entry name" value="IPK_sf"/>
</dbReference>
<name>A0ABD1EJ26_HYPHA</name>
<dbReference type="Gene3D" id="3.30.470.160">
    <property type="entry name" value="Inositol polyphosphate kinase"/>
    <property type="match status" value="1"/>
</dbReference>
<evidence type="ECO:0000256" key="3">
    <source>
        <dbReference type="ARBA" id="ARBA00022741"/>
    </source>
</evidence>
<dbReference type="PANTHER" id="PTHR12400:SF51">
    <property type="entry name" value="INOSITOL POLYPHOSPHATE MULTIKINASE"/>
    <property type="match status" value="1"/>
</dbReference>
<dbReference type="InterPro" id="IPR005522">
    <property type="entry name" value="IPK"/>
</dbReference>
<comment type="catalytic activity">
    <reaction evidence="6">
        <text>1D-myo-inositol 1,4,5-trisphosphate + 2 ATP = 1D-myo-inositol 1,3,4,5,6-pentakisphosphate + 2 ADP + 2 H(+)</text>
        <dbReference type="Rhea" id="RHEA:32359"/>
        <dbReference type="ChEBI" id="CHEBI:15378"/>
        <dbReference type="ChEBI" id="CHEBI:30616"/>
        <dbReference type="ChEBI" id="CHEBI:57733"/>
        <dbReference type="ChEBI" id="CHEBI:203600"/>
        <dbReference type="ChEBI" id="CHEBI:456216"/>
        <dbReference type="EC" id="2.7.1.151"/>
    </reaction>
</comment>
<dbReference type="EMBL" id="JBDJPC010000007">
    <property type="protein sequence ID" value="KAL1494539.1"/>
    <property type="molecule type" value="Genomic_DNA"/>
</dbReference>
<comment type="catalytic activity">
    <reaction evidence="7">
        <text>1D-myo-inositol 1,3,4,6-tetrakisphosphate + ATP = 1D-myo-inositol 1,3,4,5,6-pentakisphosphate + ADP + H(+)</text>
        <dbReference type="Rhea" id="RHEA:12717"/>
        <dbReference type="ChEBI" id="CHEBI:15378"/>
        <dbReference type="ChEBI" id="CHEBI:30616"/>
        <dbReference type="ChEBI" id="CHEBI:57660"/>
        <dbReference type="ChEBI" id="CHEBI:57733"/>
        <dbReference type="ChEBI" id="CHEBI:456216"/>
        <dbReference type="EC" id="2.7.1.140"/>
    </reaction>
</comment>
<keyword evidence="2 8" id="KW-0808">Transferase</keyword>
<evidence type="ECO:0000256" key="4">
    <source>
        <dbReference type="ARBA" id="ARBA00022777"/>
    </source>
</evidence>
<evidence type="ECO:0000256" key="2">
    <source>
        <dbReference type="ARBA" id="ARBA00022679"/>
    </source>
</evidence>
<keyword evidence="5" id="KW-0067">ATP-binding</keyword>
<dbReference type="SUPFAM" id="SSF56104">
    <property type="entry name" value="SAICAR synthase-like"/>
    <property type="match status" value="1"/>
</dbReference>
<dbReference type="EC" id="2.7.-.-" evidence="8"/>
<dbReference type="AlphaFoldDB" id="A0ABD1EJ26"/>
<dbReference type="GO" id="GO:0005524">
    <property type="term" value="F:ATP binding"/>
    <property type="evidence" value="ECO:0007669"/>
    <property type="project" value="UniProtKB-KW"/>
</dbReference>
<organism evidence="9 10">
    <name type="scientific">Hypothenemus hampei</name>
    <name type="common">Coffee berry borer</name>
    <dbReference type="NCBI Taxonomy" id="57062"/>
    <lineage>
        <taxon>Eukaryota</taxon>
        <taxon>Metazoa</taxon>
        <taxon>Ecdysozoa</taxon>
        <taxon>Arthropoda</taxon>
        <taxon>Hexapoda</taxon>
        <taxon>Insecta</taxon>
        <taxon>Pterygota</taxon>
        <taxon>Neoptera</taxon>
        <taxon>Endopterygota</taxon>
        <taxon>Coleoptera</taxon>
        <taxon>Polyphaga</taxon>
        <taxon>Cucujiformia</taxon>
        <taxon>Curculionidae</taxon>
        <taxon>Scolytinae</taxon>
        <taxon>Hypothenemus</taxon>
    </lineage>
</organism>
<dbReference type="GO" id="GO:0016301">
    <property type="term" value="F:kinase activity"/>
    <property type="evidence" value="ECO:0007669"/>
    <property type="project" value="UniProtKB-KW"/>
</dbReference>
<evidence type="ECO:0000256" key="7">
    <source>
        <dbReference type="ARBA" id="ARBA00036525"/>
    </source>
</evidence>
<evidence type="ECO:0000313" key="10">
    <source>
        <dbReference type="Proteomes" id="UP001566132"/>
    </source>
</evidence>
<comment type="caution">
    <text evidence="9">The sequence shown here is derived from an EMBL/GenBank/DDBJ whole genome shotgun (WGS) entry which is preliminary data.</text>
</comment>
<accession>A0ABD1EJ26</accession>
<gene>
    <name evidence="9" type="ORF">ABEB36_010121</name>
</gene>
<evidence type="ECO:0000313" key="9">
    <source>
        <dbReference type="EMBL" id="KAL1494539.1"/>
    </source>
</evidence>
<keyword evidence="3" id="KW-0547">Nucleotide-binding</keyword>
<evidence type="ECO:0000256" key="6">
    <source>
        <dbReference type="ARBA" id="ARBA00036164"/>
    </source>
</evidence>
<proteinExistence type="inferred from homology"/>
<keyword evidence="10" id="KW-1185">Reference proteome</keyword>
<dbReference type="Pfam" id="PF03770">
    <property type="entry name" value="IPK"/>
    <property type="match status" value="1"/>
</dbReference>
<dbReference type="PANTHER" id="PTHR12400">
    <property type="entry name" value="INOSITOL POLYPHOSPHATE KINASE"/>
    <property type="match status" value="1"/>
</dbReference>
<protein>
    <recommendedName>
        <fullName evidence="8">Kinase</fullName>
        <ecNumber evidence="8">2.7.-.-</ecNumber>
    </recommendedName>
</protein>
<comment type="similarity">
    <text evidence="1 8">Belongs to the inositol phosphokinase (IPK) family.</text>
</comment>